<protein>
    <submittedName>
        <fullName evidence="2">Uncharacterized protein</fullName>
    </submittedName>
</protein>
<name>A0AA38F0F3_TAXCH</name>
<sequence>CEVEEPDDEKFNELCDEPEEEVEELEELGGSQVHFLTTEGGDDEDEYDERVADMN</sequence>
<organism evidence="2 3">
    <name type="scientific">Taxus chinensis</name>
    <name type="common">Chinese yew</name>
    <name type="synonym">Taxus wallichiana var. chinensis</name>
    <dbReference type="NCBI Taxonomy" id="29808"/>
    <lineage>
        <taxon>Eukaryota</taxon>
        <taxon>Viridiplantae</taxon>
        <taxon>Streptophyta</taxon>
        <taxon>Embryophyta</taxon>
        <taxon>Tracheophyta</taxon>
        <taxon>Spermatophyta</taxon>
        <taxon>Pinopsida</taxon>
        <taxon>Pinidae</taxon>
        <taxon>Conifers II</taxon>
        <taxon>Cupressales</taxon>
        <taxon>Taxaceae</taxon>
        <taxon>Taxus</taxon>
    </lineage>
</organism>
<feature type="non-terminal residue" evidence="2">
    <location>
        <position position="1"/>
    </location>
</feature>
<dbReference type="Proteomes" id="UP000824469">
    <property type="component" value="Unassembled WGS sequence"/>
</dbReference>
<gene>
    <name evidence="2" type="ORF">KI387_032876</name>
</gene>
<evidence type="ECO:0000256" key="1">
    <source>
        <dbReference type="SAM" id="MobiDB-lite"/>
    </source>
</evidence>
<dbReference type="AlphaFoldDB" id="A0AA38F0F3"/>
<dbReference type="EMBL" id="JAHRHJ020003813">
    <property type="protein sequence ID" value="KAH9288759.1"/>
    <property type="molecule type" value="Genomic_DNA"/>
</dbReference>
<keyword evidence="3" id="KW-1185">Reference proteome</keyword>
<accession>A0AA38F0F3</accession>
<reference evidence="2 3" key="1">
    <citation type="journal article" date="2021" name="Nat. Plants">
        <title>The Taxus genome provides insights into paclitaxel biosynthesis.</title>
        <authorList>
            <person name="Xiong X."/>
            <person name="Gou J."/>
            <person name="Liao Q."/>
            <person name="Li Y."/>
            <person name="Zhou Q."/>
            <person name="Bi G."/>
            <person name="Li C."/>
            <person name="Du R."/>
            <person name="Wang X."/>
            <person name="Sun T."/>
            <person name="Guo L."/>
            <person name="Liang H."/>
            <person name="Lu P."/>
            <person name="Wu Y."/>
            <person name="Zhang Z."/>
            <person name="Ro D.K."/>
            <person name="Shang Y."/>
            <person name="Huang S."/>
            <person name="Yan J."/>
        </authorList>
    </citation>
    <scope>NUCLEOTIDE SEQUENCE [LARGE SCALE GENOMIC DNA]</scope>
    <source>
        <strain evidence="2">Ta-2019</strain>
    </source>
</reference>
<comment type="caution">
    <text evidence="2">The sequence shown here is derived from an EMBL/GenBank/DDBJ whole genome shotgun (WGS) entry which is preliminary data.</text>
</comment>
<feature type="non-terminal residue" evidence="2">
    <location>
        <position position="55"/>
    </location>
</feature>
<evidence type="ECO:0000313" key="3">
    <source>
        <dbReference type="Proteomes" id="UP000824469"/>
    </source>
</evidence>
<evidence type="ECO:0000313" key="2">
    <source>
        <dbReference type="EMBL" id="KAH9288759.1"/>
    </source>
</evidence>
<proteinExistence type="predicted"/>
<feature type="region of interest" description="Disordered" evidence="1">
    <location>
        <begin position="35"/>
        <end position="55"/>
    </location>
</feature>